<dbReference type="Proteomes" id="UP000093309">
    <property type="component" value="Unassembled WGS sequence"/>
</dbReference>
<evidence type="ECO:0000313" key="7">
    <source>
        <dbReference type="Proteomes" id="UP000093309"/>
    </source>
</evidence>
<comment type="caution">
    <text evidence="6">The sequence shown here is derived from an EMBL/GenBank/DDBJ whole genome shotgun (WGS) entry which is preliminary data.</text>
</comment>
<dbReference type="Gene3D" id="1.10.10.1320">
    <property type="entry name" value="Anti-sigma factor, zinc-finger domain"/>
    <property type="match status" value="1"/>
</dbReference>
<comment type="similarity">
    <text evidence="1">Belongs to the zinc-associated anti-sigma factor (ZAS) superfamily. Anti-sigma-W factor family.</text>
</comment>
<evidence type="ECO:0000259" key="5">
    <source>
        <dbReference type="Pfam" id="PF13490"/>
    </source>
</evidence>
<accession>A0A1C1A9A6</accession>
<evidence type="ECO:0000313" key="6">
    <source>
        <dbReference type="EMBL" id="OCT17189.1"/>
    </source>
</evidence>
<feature type="compositionally biased region" description="Basic and acidic residues" evidence="3">
    <location>
        <begin position="172"/>
        <end position="185"/>
    </location>
</feature>
<protein>
    <recommendedName>
        <fullName evidence="2">Anti-sigma-W factor RsiW</fullName>
    </recommendedName>
</protein>
<keyword evidence="4" id="KW-0812">Transmembrane</keyword>
<keyword evidence="4" id="KW-1133">Transmembrane helix</keyword>
<dbReference type="InterPro" id="IPR041916">
    <property type="entry name" value="Anti_sigma_zinc_sf"/>
</dbReference>
<feature type="transmembrane region" description="Helical" evidence="4">
    <location>
        <begin position="114"/>
        <end position="134"/>
    </location>
</feature>
<reference evidence="7" key="1">
    <citation type="submission" date="2016-05" db="EMBL/GenBank/DDBJ databases">
        <title>Paenibacillus oryzae. sp. nov., isolated from the rice root.</title>
        <authorList>
            <person name="Zhang J."/>
            <person name="Zhang X."/>
        </authorList>
    </citation>
    <scope>NUCLEOTIDE SEQUENCE [LARGE SCALE GENOMIC DNA]</scope>
    <source>
        <strain evidence="7">KCTC13222</strain>
    </source>
</reference>
<feature type="compositionally biased region" description="Polar residues" evidence="3">
    <location>
        <begin position="267"/>
        <end position="295"/>
    </location>
</feature>
<feature type="compositionally biased region" description="Polar residues" evidence="3">
    <location>
        <begin position="186"/>
        <end position="196"/>
    </location>
</feature>
<dbReference type="EMBL" id="LYPC01000002">
    <property type="protein sequence ID" value="OCT17189.1"/>
    <property type="molecule type" value="Genomic_DNA"/>
</dbReference>
<dbReference type="OrthoDB" id="2381690at2"/>
<evidence type="ECO:0000256" key="2">
    <source>
        <dbReference type="ARBA" id="ARBA00024438"/>
    </source>
</evidence>
<keyword evidence="4" id="KW-0472">Membrane</keyword>
<dbReference type="Pfam" id="PF13490">
    <property type="entry name" value="zf-HC2"/>
    <property type="match status" value="1"/>
</dbReference>
<dbReference type="InterPro" id="IPR027383">
    <property type="entry name" value="Znf_put"/>
</dbReference>
<organism evidence="6 7">
    <name type="scientific">Paenibacillus pectinilyticus</name>
    <dbReference type="NCBI Taxonomy" id="512399"/>
    <lineage>
        <taxon>Bacteria</taxon>
        <taxon>Bacillati</taxon>
        <taxon>Bacillota</taxon>
        <taxon>Bacilli</taxon>
        <taxon>Bacillales</taxon>
        <taxon>Paenibacillaceae</taxon>
        <taxon>Paenibacillus</taxon>
    </lineage>
</organism>
<proteinExistence type="inferred from homology"/>
<keyword evidence="7" id="KW-1185">Reference proteome</keyword>
<evidence type="ECO:0000256" key="1">
    <source>
        <dbReference type="ARBA" id="ARBA00024353"/>
    </source>
</evidence>
<sequence length="414" mass="44406">MKCQEVMIYMQRQLDGDLAPNEEDELHAHLRHCLDCAEMFERLQALSDELSQLPKVMPPFSLVDAIMPQLLQLDQQSENESVTDNVIAFHAPAAVQETEERSPRSGVTRFKNQFSWKIASGVVAAGLILGFFAFNLGHPVIDQADGFRLLKSSSDTKAAPEKQAATASGVNHGDESSDVVKKMKGDSTSNQASQDAPNADTFAIGTSKPEVTDRSGGAVPSGPQTTTDAKIEKPDVISSPIGGSDTMDRQTSPSTTAPARMVVPDHTASSGTASKDQVSTTLSPTPGSVAPSTPNDVKLENPNKKTTPVPLTDPASADRTDANLGVQSFIGPQIGASLKSATGTYVADIENTHVVIRNSNTLEVVFTSNHVWQSDDEIKLLEWTKDDNLFYQVTSKGSIQTLLINISEKTEASK</sequence>
<name>A0A1C1A9A6_9BACL</name>
<feature type="domain" description="Putative zinc-finger" evidence="5">
    <location>
        <begin position="3"/>
        <end position="37"/>
    </location>
</feature>
<dbReference type="STRING" id="512399.A8709_24745"/>
<evidence type="ECO:0000256" key="3">
    <source>
        <dbReference type="SAM" id="MobiDB-lite"/>
    </source>
</evidence>
<gene>
    <name evidence="6" type="ORF">A8709_24745</name>
</gene>
<evidence type="ECO:0000256" key="4">
    <source>
        <dbReference type="SAM" id="Phobius"/>
    </source>
</evidence>
<dbReference type="RefSeq" id="WP_065850438.1">
    <property type="nucleotide sequence ID" value="NZ_LYPC01000002.1"/>
</dbReference>
<feature type="region of interest" description="Disordered" evidence="3">
    <location>
        <begin position="155"/>
        <end position="317"/>
    </location>
</feature>
<dbReference type="AlphaFoldDB" id="A0A1C1A9A6"/>